<dbReference type="InterPro" id="IPR050640">
    <property type="entry name" value="Bact_2-comp_sensor_kinase"/>
</dbReference>
<dbReference type="EMBL" id="WNKZ01000054">
    <property type="protein sequence ID" value="MTV54542.1"/>
    <property type="molecule type" value="Genomic_DNA"/>
</dbReference>
<dbReference type="OrthoDB" id="2514702at2"/>
<dbReference type="Pfam" id="PF06580">
    <property type="entry name" value="His_kinase"/>
    <property type="match status" value="1"/>
</dbReference>
<dbReference type="SUPFAM" id="SSF55874">
    <property type="entry name" value="ATPase domain of HSP90 chaperone/DNA topoisomerase II/histidine kinase"/>
    <property type="match status" value="1"/>
</dbReference>
<keyword evidence="1" id="KW-0472">Membrane</keyword>
<dbReference type="Proteomes" id="UP000430634">
    <property type="component" value="Unassembled WGS sequence"/>
</dbReference>
<keyword evidence="3" id="KW-0418">Kinase</keyword>
<keyword evidence="1" id="KW-0812">Transmembrane</keyword>
<dbReference type="PANTHER" id="PTHR34220">
    <property type="entry name" value="SENSOR HISTIDINE KINASE YPDA"/>
    <property type="match status" value="1"/>
</dbReference>
<feature type="transmembrane region" description="Helical" evidence="1">
    <location>
        <begin position="71"/>
        <end position="95"/>
    </location>
</feature>
<evidence type="ECO:0000256" key="1">
    <source>
        <dbReference type="SAM" id="Phobius"/>
    </source>
</evidence>
<feature type="transmembrane region" description="Helical" evidence="1">
    <location>
        <begin position="107"/>
        <end position="126"/>
    </location>
</feature>
<evidence type="ECO:0000313" key="3">
    <source>
        <dbReference type="EMBL" id="MTV54542.1"/>
    </source>
</evidence>
<evidence type="ECO:0000259" key="2">
    <source>
        <dbReference type="Pfam" id="PF06580"/>
    </source>
</evidence>
<protein>
    <submittedName>
        <fullName evidence="3">Sensor histidine kinase</fullName>
    </submittedName>
</protein>
<dbReference type="Gene3D" id="3.30.565.10">
    <property type="entry name" value="Histidine kinase-like ATPase, C-terminal domain"/>
    <property type="match status" value="1"/>
</dbReference>
<keyword evidence="1" id="KW-1133">Transmembrane helix</keyword>
<reference evidence="3 4" key="1">
    <citation type="submission" date="2019-11" db="EMBL/GenBank/DDBJ databases">
        <title>Type strains purchased from KCTC, JCM and DSMZ.</title>
        <authorList>
            <person name="Lu H."/>
        </authorList>
    </citation>
    <scope>NUCLEOTIDE SEQUENCE [LARGE SCALE GENOMIC DNA]</scope>
    <source>
        <strain evidence="3 4">KCTC 52429</strain>
    </source>
</reference>
<dbReference type="GO" id="GO:0000155">
    <property type="term" value="F:phosphorelay sensor kinase activity"/>
    <property type="evidence" value="ECO:0007669"/>
    <property type="project" value="InterPro"/>
</dbReference>
<feature type="transmembrane region" description="Helical" evidence="1">
    <location>
        <begin position="153"/>
        <end position="174"/>
    </location>
</feature>
<dbReference type="AlphaFoldDB" id="A0A6I3T237"/>
<organism evidence="3 4">
    <name type="scientific">Pseudoduganella buxea</name>
    <dbReference type="NCBI Taxonomy" id="1949069"/>
    <lineage>
        <taxon>Bacteria</taxon>
        <taxon>Pseudomonadati</taxon>
        <taxon>Pseudomonadota</taxon>
        <taxon>Betaproteobacteria</taxon>
        <taxon>Burkholderiales</taxon>
        <taxon>Oxalobacteraceae</taxon>
        <taxon>Telluria group</taxon>
        <taxon>Pseudoduganella</taxon>
    </lineage>
</organism>
<feature type="domain" description="Signal transduction histidine kinase internal region" evidence="2">
    <location>
        <begin position="198"/>
        <end position="277"/>
    </location>
</feature>
<gene>
    <name evidence="3" type="ORF">GM672_17575</name>
</gene>
<evidence type="ECO:0000313" key="4">
    <source>
        <dbReference type="Proteomes" id="UP000430634"/>
    </source>
</evidence>
<name>A0A6I3T237_9BURK</name>
<dbReference type="PANTHER" id="PTHR34220:SF9">
    <property type="entry name" value="SIGNAL TRANSDUCTION HISTIDINE KINASE INTERNAL REGION DOMAIN-CONTAINING PROTEIN"/>
    <property type="match status" value="1"/>
</dbReference>
<dbReference type="GO" id="GO:0016020">
    <property type="term" value="C:membrane"/>
    <property type="evidence" value="ECO:0007669"/>
    <property type="project" value="InterPro"/>
</dbReference>
<proteinExistence type="predicted"/>
<sequence length="389" mass="42388">MPGGSLHGAVHSLQSVPRQVRFLYDCAMTWSKNFSIRDGWPTASVAWLAIGVFDGLQTVVSMHAMGMEHAWVTLFCVTVVSWAPWAMLTPVALYFLRHHPIPTRAVLPWLVHGAACLAIWALWAAWTSLLEHVTNPYAYPQADPLLPLLKSKLLGNLPGTVMVYGAVIVLSITFETRSRLLFQQAASARLSESLAQSQLAALRLQLEPHFIFNALNAITALIREQRNGEAVDMTAALGDLLRRVTDQTTGQFVTLGEEIDFLGKYLGIQQMRFGARLRCRIDIPDALMTAQVPEFILQPLVENAIQHGIAQRGKGGALRVAAASDGAVLTLQVFNEGPLLADPVPAGVGLSNTRQRLHALYGHAQALTLQNDGTAGVLATVALPYRIAR</sequence>
<dbReference type="InterPro" id="IPR010559">
    <property type="entry name" value="Sig_transdc_His_kin_internal"/>
</dbReference>
<dbReference type="InterPro" id="IPR036890">
    <property type="entry name" value="HATPase_C_sf"/>
</dbReference>
<keyword evidence="3" id="KW-0808">Transferase</keyword>
<accession>A0A6I3T237</accession>
<comment type="caution">
    <text evidence="3">The sequence shown here is derived from an EMBL/GenBank/DDBJ whole genome shotgun (WGS) entry which is preliminary data.</text>
</comment>